<evidence type="ECO:0000256" key="2">
    <source>
        <dbReference type="ARBA" id="ARBA00022723"/>
    </source>
</evidence>
<dbReference type="FunFam" id="3.30.160.60:FF:001465">
    <property type="entry name" value="Zinc finger protein 560"/>
    <property type="match status" value="1"/>
</dbReference>
<evidence type="ECO:0000313" key="12">
    <source>
        <dbReference type="Proteomes" id="UP000887575"/>
    </source>
</evidence>
<dbReference type="WBParaSite" id="MBELARI_LOCUS18122">
    <property type="protein sequence ID" value="MBELARI_LOCUS18122"/>
    <property type="gene ID" value="MBELARI_LOCUS18122"/>
</dbReference>
<dbReference type="Gene3D" id="3.30.160.60">
    <property type="entry name" value="Classic Zinc Finger"/>
    <property type="match status" value="3"/>
</dbReference>
<keyword evidence="7" id="KW-0539">Nucleus</keyword>
<proteinExistence type="inferred from homology"/>
<dbReference type="FunFam" id="3.30.160.60:FF:000043">
    <property type="entry name" value="Scratch family zinc finger 2"/>
    <property type="match status" value="1"/>
</dbReference>
<dbReference type="PROSITE" id="PS00028">
    <property type="entry name" value="ZINC_FINGER_C2H2_1"/>
    <property type="match status" value="2"/>
</dbReference>
<dbReference type="GO" id="GO:0000981">
    <property type="term" value="F:DNA-binding transcription factor activity, RNA polymerase II-specific"/>
    <property type="evidence" value="ECO:0007669"/>
    <property type="project" value="TreeGrafter"/>
</dbReference>
<dbReference type="GO" id="GO:2000177">
    <property type="term" value="P:regulation of neural precursor cell proliferation"/>
    <property type="evidence" value="ECO:0007669"/>
    <property type="project" value="UniProtKB-ARBA"/>
</dbReference>
<dbReference type="GO" id="GO:0000978">
    <property type="term" value="F:RNA polymerase II cis-regulatory region sequence-specific DNA binding"/>
    <property type="evidence" value="ECO:0007669"/>
    <property type="project" value="TreeGrafter"/>
</dbReference>
<dbReference type="SMART" id="SM00355">
    <property type="entry name" value="ZnF_C2H2"/>
    <property type="match status" value="3"/>
</dbReference>
<keyword evidence="5" id="KW-0862">Zinc</keyword>
<sequence>MDRLPMMLPFLPSPLLQFPSPITAPQSPFAQILYQQFLQHRQQVLLMQQMMPMLPMNSFVGVTPSQHISQPTTSHVKVEMKEEAKMEKEETTSNDVLTVFPRIVTCSPSTAKSSEQSSPNSSTSSPHRESSPKMSKVLSPRSCPPCPICGKKFSRQWLLQGHIRTHTGEKPFKCGYCSKSFADKSNKRAHEQTHSGMKPFECDRCGKRFALKSYLSKHEESKCQKIMLKFPKSTTTV</sequence>
<evidence type="ECO:0000256" key="5">
    <source>
        <dbReference type="ARBA" id="ARBA00022833"/>
    </source>
</evidence>
<dbReference type="PANTHER" id="PTHR23235:SF120">
    <property type="entry name" value="KRUPPEL-LIKE FACTOR 15"/>
    <property type="match status" value="1"/>
</dbReference>
<dbReference type="PANTHER" id="PTHR23235">
    <property type="entry name" value="KRUEPPEL-LIKE TRANSCRIPTION FACTOR"/>
    <property type="match status" value="1"/>
</dbReference>
<comment type="subcellular location">
    <subcellularLocation>
        <location evidence="1">Nucleus</location>
    </subcellularLocation>
</comment>
<dbReference type="PROSITE" id="PS50157">
    <property type="entry name" value="ZINC_FINGER_C2H2_2"/>
    <property type="match status" value="3"/>
</dbReference>
<evidence type="ECO:0000256" key="7">
    <source>
        <dbReference type="ARBA" id="ARBA00023242"/>
    </source>
</evidence>
<organism evidence="12 13">
    <name type="scientific">Mesorhabditis belari</name>
    <dbReference type="NCBI Taxonomy" id="2138241"/>
    <lineage>
        <taxon>Eukaryota</taxon>
        <taxon>Metazoa</taxon>
        <taxon>Ecdysozoa</taxon>
        <taxon>Nematoda</taxon>
        <taxon>Chromadorea</taxon>
        <taxon>Rhabditida</taxon>
        <taxon>Rhabditina</taxon>
        <taxon>Rhabditomorpha</taxon>
        <taxon>Rhabditoidea</taxon>
        <taxon>Rhabditidae</taxon>
        <taxon>Mesorhabditinae</taxon>
        <taxon>Mesorhabditis</taxon>
    </lineage>
</organism>
<feature type="region of interest" description="Disordered" evidence="10">
    <location>
        <begin position="107"/>
        <end position="141"/>
    </location>
</feature>
<keyword evidence="3" id="KW-0677">Repeat</keyword>
<dbReference type="Pfam" id="PF00096">
    <property type="entry name" value="zf-C2H2"/>
    <property type="match status" value="3"/>
</dbReference>
<comment type="similarity">
    <text evidence="8">Belongs to the snail C2H2-type zinc-finger protein family.</text>
</comment>
<protein>
    <submittedName>
        <fullName evidence="13">C2H2-type domain-containing protein</fullName>
    </submittedName>
</protein>
<dbReference type="GO" id="GO:0005634">
    <property type="term" value="C:nucleus"/>
    <property type="evidence" value="ECO:0007669"/>
    <property type="project" value="UniProtKB-SubCell"/>
</dbReference>
<evidence type="ECO:0000313" key="13">
    <source>
        <dbReference type="WBParaSite" id="MBELARI_LOCUS18122"/>
    </source>
</evidence>
<dbReference type="AlphaFoldDB" id="A0AAF3EVA8"/>
<feature type="domain" description="C2H2-type" evidence="11">
    <location>
        <begin position="200"/>
        <end position="219"/>
    </location>
</feature>
<dbReference type="SUPFAM" id="SSF57667">
    <property type="entry name" value="beta-beta-alpha zinc fingers"/>
    <property type="match status" value="2"/>
</dbReference>
<keyword evidence="6" id="KW-0238">DNA-binding</keyword>
<reference evidence="13" key="1">
    <citation type="submission" date="2024-02" db="UniProtKB">
        <authorList>
            <consortium name="WormBaseParasite"/>
        </authorList>
    </citation>
    <scope>IDENTIFICATION</scope>
</reference>
<evidence type="ECO:0000256" key="8">
    <source>
        <dbReference type="ARBA" id="ARBA00037948"/>
    </source>
</evidence>
<keyword evidence="2" id="KW-0479">Metal-binding</keyword>
<dbReference type="InterPro" id="IPR036236">
    <property type="entry name" value="Znf_C2H2_sf"/>
</dbReference>
<accession>A0AAF3EVA8</accession>
<evidence type="ECO:0000256" key="10">
    <source>
        <dbReference type="SAM" id="MobiDB-lite"/>
    </source>
</evidence>
<evidence type="ECO:0000256" key="4">
    <source>
        <dbReference type="ARBA" id="ARBA00022771"/>
    </source>
</evidence>
<keyword evidence="12" id="KW-1185">Reference proteome</keyword>
<evidence type="ECO:0000256" key="6">
    <source>
        <dbReference type="ARBA" id="ARBA00023125"/>
    </source>
</evidence>
<feature type="domain" description="C2H2-type" evidence="11">
    <location>
        <begin position="172"/>
        <end position="199"/>
    </location>
</feature>
<evidence type="ECO:0000259" key="11">
    <source>
        <dbReference type="PROSITE" id="PS50157"/>
    </source>
</evidence>
<dbReference type="FunFam" id="3.30.160.60:FF:000207">
    <property type="entry name" value="zinc finger protein SNAI2"/>
    <property type="match status" value="1"/>
</dbReference>
<name>A0AAF3EVA8_9BILA</name>
<dbReference type="GO" id="GO:0055059">
    <property type="term" value="P:asymmetric neuroblast division"/>
    <property type="evidence" value="ECO:0007669"/>
    <property type="project" value="UniProtKB-ARBA"/>
</dbReference>
<feature type="domain" description="C2H2-type" evidence="11">
    <location>
        <begin position="144"/>
        <end position="171"/>
    </location>
</feature>
<feature type="compositionally biased region" description="Low complexity" evidence="10">
    <location>
        <begin position="113"/>
        <end position="125"/>
    </location>
</feature>
<dbReference type="GO" id="GO:0000122">
    <property type="term" value="P:negative regulation of transcription by RNA polymerase II"/>
    <property type="evidence" value="ECO:0007669"/>
    <property type="project" value="UniProtKB-ARBA"/>
</dbReference>
<evidence type="ECO:0000256" key="3">
    <source>
        <dbReference type="ARBA" id="ARBA00022737"/>
    </source>
</evidence>
<dbReference type="InterPro" id="IPR013087">
    <property type="entry name" value="Znf_C2H2_type"/>
</dbReference>
<dbReference type="GO" id="GO:0008270">
    <property type="term" value="F:zinc ion binding"/>
    <property type="evidence" value="ECO:0007669"/>
    <property type="project" value="UniProtKB-KW"/>
</dbReference>
<dbReference type="Proteomes" id="UP000887575">
    <property type="component" value="Unassembled WGS sequence"/>
</dbReference>
<keyword evidence="4 9" id="KW-0863">Zinc-finger</keyword>
<evidence type="ECO:0000256" key="1">
    <source>
        <dbReference type="ARBA" id="ARBA00004123"/>
    </source>
</evidence>
<evidence type="ECO:0000256" key="9">
    <source>
        <dbReference type="PROSITE-ProRule" id="PRU00042"/>
    </source>
</evidence>